<dbReference type="GeneID" id="98663386"/>
<accession>A0A3N0I848</accession>
<dbReference type="InterPro" id="IPR032466">
    <property type="entry name" value="Metal_Hydrolase"/>
</dbReference>
<feature type="domain" description="Amidohydrolase 3" evidence="1">
    <location>
        <begin position="47"/>
        <end position="500"/>
    </location>
</feature>
<keyword evidence="2" id="KW-0378">Hydrolase</keyword>
<dbReference type="AlphaFoldDB" id="A0A3N0I848"/>
<dbReference type="SUPFAM" id="SSF51338">
    <property type="entry name" value="Composite domain of metallo-dependent hydrolases"/>
    <property type="match status" value="1"/>
</dbReference>
<dbReference type="Gene3D" id="2.30.40.10">
    <property type="entry name" value="Urease, subunit C, domain 1"/>
    <property type="match status" value="1"/>
</dbReference>
<dbReference type="PANTHER" id="PTHR22642">
    <property type="entry name" value="IMIDAZOLONEPROPIONASE"/>
    <property type="match status" value="1"/>
</dbReference>
<organism evidence="2 3">
    <name type="scientific">Slackia isoflavoniconvertens</name>
    <dbReference type="NCBI Taxonomy" id="572010"/>
    <lineage>
        <taxon>Bacteria</taxon>
        <taxon>Bacillati</taxon>
        <taxon>Actinomycetota</taxon>
        <taxon>Coriobacteriia</taxon>
        <taxon>Eggerthellales</taxon>
        <taxon>Eggerthellaceae</taxon>
        <taxon>Slackia</taxon>
    </lineage>
</organism>
<evidence type="ECO:0000259" key="1">
    <source>
        <dbReference type="Pfam" id="PF07969"/>
    </source>
</evidence>
<dbReference type="GO" id="GO:0016810">
    <property type="term" value="F:hydrolase activity, acting on carbon-nitrogen (but not peptide) bonds"/>
    <property type="evidence" value="ECO:0007669"/>
    <property type="project" value="InterPro"/>
</dbReference>
<dbReference type="InterPro" id="IPR013108">
    <property type="entry name" value="Amidohydro_3"/>
</dbReference>
<evidence type="ECO:0000313" key="2">
    <source>
        <dbReference type="EMBL" id="RNM33193.1"/>
    </source>
</evidence>
<gene>
    <name evidence="2" type="ORF">DMP05_08840</name>
</gene>
<dbReference type="EMBL" id="QIBZ01000019">
    <property type="protein sequence ID" value="RNM33193.1"/>
    <property type="molecule type" value="Genomic_DNA"/>
</dbReference>
<protein>
    <submittedName>
        <fullName evidence="2">Metal-dependent hydrolase with the TIM-barrel fold protein</fullName>
    </submittedName>
</protein>
<dbReference type="Gene3D" id="3.10.310.70">
    <property type="match status" value="1"/>
</dbReference>
<keyword evidence="3" id="KW-1185">Reference proteome</keyword>
<dbReference type="InterPro" id="IPR011059">
    <property type="entry name" value="Metal-dep_hydrolase_composite"/>
</dbReference>
<name>A0A3N0I848_9ACTN</name>
<dbReference type="PANTHER" id="PTHR22642:SF2">
    <property type="entry name" value="PROTEIN LONG AFTER FAR-RED 3"/>
    <property type="match status" value="1"/>
</dbReference>
<reference evidence="3" key="1">
    <citation type="submission" date="2018-05" db="EMBL/GenBank/DDBJ databases">
        <title>Genome Sequencing of selected type strains of the family Eggerthellaceae.</title>
        <authorList>
            <person name="Danylec N."/>
            <person name="Stoll D.A."/>
            <person name="Doetsch A."/>
            <person name="Huch M."/>
        </authorList>
    </citation>
    <scope>NUCLEOTIDE SEQUENCE [LARGE SCALE GENOMIC DNA]</scope>
    <source>
        <strain evidence="3">DSM 22006</strain>
    </source>
</reference>
<dbReference type="Proteomes" id="UP000271472">
    <property type="component" value="Unassembled WGS sequence"/>
</dbReference>
<dbReference type="Gene3D" id="3.20.20.140">
    <property type="entry name" value="Metal-dependent hydrolases"/>
    <property type="match status" value="1"/>
</dbReference>
<dbReference type="OrthoDB" id="3173428at2"/>
<dbReference type="Pfam" id="PF07969">
    <property type="entry name" value="Amidohydro_3"/>
    <property type="match status" value="1"/>
</dbReference>
<proteinExistence type="predicted"/>
<sequence length="522" mass="57248">MKVYEGTILTVDAQDSLAHYLVEDGGRIVYVGDTLPEEYSSAPREQLGNRALCPAFVDTHEHLASFATFNAGLNVMHARSNKQIKEMVADFAEKCTSKILVAFGASPYSVVEGRLLSRTELDEACLEKPVFMVKYDGHACVVNSALLKLVDDKVKNLRGYHPETGEMNQETFFAVSDFITGSLSIPELIGNIQAGMDYLASRGIGMVHTVSGVGFTGNLDISLEKWMGRSAQSGFQVRVFPQSMNVKVATSRKLPRIGGCFACALDGCFGSRDAALVEPYCDSESGNGVLYYSDEAVTDFCKKANRAGLQVEMHAIGDAAFNQAVHALKAALDDFPRENHRHGIIHACLPTEEGLQICAEYGIQLPMQTSFIDWPQEPDSYLRSILGDKRAAWLNPLRTMWDKGIVVSAGSDAPCTDPDPILWMQRACNHDNPEQSLTIKEALRMCTYNGAWTTFDEDERGSLEVGKVADMCVLSKNLYEVPSSDLNEVKVEGLILGGRPYEKQRQSVAAAVLRGMLSEAKI</sequence>
<comment type="caution">
    <text evidence="2">The sequence shown here is derived from an EMBL/GenBank/DDBJ whole genome shotgun (WGS) entry which is preliminary data.</text>
</comment>
<evidence type="ECO:0000313" key="3">
    <source>
        <dbReference type="Proteomes" id="UP000271472"/>
    </source>
</evidence>
<dbReference type="SUPFAM" id="SSF51556">
    <property type="entry name" value="Metallo-dependent hydrolases"/>
    <property type="match status" value="1"/>
</dbReference>
<dbReference type="RefSeq" id="WP_123220101.1">
    <property type="nucleotide sequence ID" value="NZ_JACHYQ010000003.1"/>
</dbReference>